<dbReference type="RefSeq" id="XP_021010461.1">
    <property type="nucleotide sequence ID" value="XM_021154802.1"/>
</dbReference>
<organism evidence="2 3">
    <name type="scientific">Mus caroli</name>
    <name type="common">Ryukyu mouse</name>
    <name type="synonym">Ricefield mouse</name>
    <dbReference type="NCBI Taxonomy" id="10089"/>
    <lineage>
        <taxon>Eukaryota</taxon>
        <taxon>Metazoa</taxon>
        <taxon>Chordata</taxon>
        <taxon>Craniata</taxon>
        <taxon>Vertebrata</taxon>
        <taxon>Euteleostomi</taxon>
        <taxon>Mammalia</taxon>
        <taxon>Eutheria</taxon>
        <taxon>Euarchontoglires</taxon>
        <taxon>Glires</taxon>
        <taxon>Rodentia</taxon>
        <taxon>Myomorpha</taxon>
        <taxon>Muroidea</taxon>
        <taxon>Muridae</taxon>
        <taxon>Murinae</taxon>
        <taxon>Mus</taxon>
        <taxon>Mus</taxon>
    </lineage>
</organism>
<proteinExistence type="predicted"/>
<dbReference type="SUPFAM" id="SSF57302">
    <property type="entry name" value="Snake toxin-like"/>
    <property type="match status" value="1"/>
</dbReference>
<keyword evidence="2" id="KW-1185">Reference proteome</keyword>
<accession>A0A6P5P8G4</accession>
<dbReference type="Proteomes" id="UP000515126">
    <property type="component" value="Unplaced"/>
</dbReference>
<dbReference type="GeneID" id="110288453"/>
<evidence type="ECO:0000256" key="1">
    <source>
        <dbReference type="ARBA" id="ARBA00022729"/>
    </source>
</evidence>
<dbReference type="KEGG" id="mcal:110288453"/>
<reference evidence="3" key="1">
    <citation type="submission" date="2025-08" db="UniProtKB">
        <authorList>
            <consortium name="RefSeq"/>
        </authorList>
    </citation>
    <scope>IDENTIFICATION</scope>
</reference>
<dbReference type="InterPro" id="IPR045860">
    <property type="entry name" value="Snake_toxin-like_sf"/>
</dbReference>
<sequence>MVDGSQRMKLKNLRCLAFCPADVPIRDPNIKENSFCCKEDFCNAAVPTGGIQGLVHVKKHHQATHQHRALPRSTCLWWGSPGDEQSMVIKFILVRDILCILQQPE</sequence>
<protein>
    <submittedName>
        <fullName evidence="3">Uncharacterized protein LOC110288453</fullName>
    </submittedName>
</protein>
<dbReference type="AlphaFoldDB" id="A0A6P5P8G4"/>
<keyword evidence="1" id="KW-0732">Signal</keyword>
<name>A0A6P5P8G4_MUSCR</name>
<evidence type="ECO:0000313" key="3">
    <source>
        <dbReference type="RefSeq" id="XP_021010461.1"/>
    </source>
</evidence>
<gene>
    <name evidence="3" type="primary">LOC110288453</name>
</gene>
<evidence type="ECO:0000313" key="2">
    <source>
        <dbReference type="Proteomes" id="UP000515126"/>
    </source>
</evidence>